<name>A0ABR3HY65_LOXSC</name>
<evidence type="ECO:0000256" key="2">
    <source>
        <dbReference type="ARBA" id="ARBA00022771"/>
    </source>
</evidence>
<keyword evidence="2" id="KW-0863">Zinc-finger</keyword>
<gene>
    <name evidence="5" type="ORF">ABMA27_001361</name>
</gene>
<organism evidence="5 6">
    <name type="scientific">Loxostege sticticalis</name>
    <name type="common">Beet webworm moth</name>
    <dbReference type="NCBI Taxonomy" id="481309"/>
    <lineage>
        <taxon>Eukaryota</taxon>
        <taxon>Metazoa</taxon>
        <taxon>Ecdysozoa</taxon>
        <taxon>Arthropoda</taxon>
        <taxon>Hexapoda</taxon>
        <taxon>Insecta</taxon>
        <taxon>Pterygota</taxon>
        <taxon>Neoptera</taxon>
        <taxon>Endopterygota</taxon>
        <taxon>Lepidoptera</taxon>
        <taxon>Glossata</taxon>
        <taxon>Ditrysia</taxon>
        <taxon>Pyraloidea</taxon>
        <taxon>Crambidae</taxon>
        <taxon>Pyraustinae</taxon>
        <taxon>Loxostege</taxon>
    </lineage>
</organism>
<dbReference type="InterPro" id="IPR007588">
    <property type="entry name" value="Znf_FLYWCH"/>
</dbReference>
<dbReference type="Gene3D" id="2.20.25.240">
    <property type="match status" value="1"/>
</dbReference>
<evidence type="ECO:0000256" key="3">
    <source>
        <dbReference type="ARBA" id="ARBA00022833"/>
    </source>
</evidence>
<sequence length="79" mass="9539">MVKVDLWRRLHDHASVKLTFELSQRGKPLLRYEGYTFCKKFEHNSRIRWVCSTHCCRGCYAYIRTIENTIITVKNEHNH</sequence>
<evidence type="ECO:0000256" key="1">
    <source>
        <dbReference type="ARBA" id="ARBA00022723"/>
    </source>
</evidence>
<keyword evidence="6" id="KW-1185">Reference proteome</keyword>
<dbReference type="Pfam" id="PF04500">
    <property type="entry name" value="FLYWCH"/>
    <property type="match status" value="1"/>
</dbReference>
<evidence type="ECO:0000259" key="4">
    <source>
        <dbReference type="Pfam" id="PF04500"/>
    </source>
</evidence>
<keyword evidence="1" id="KW-0479">Metal-binding</keyword>
<proteinExistence type="predicted"/>
<dbReference type="EMBL" id="JBEUOH010000011">
    <property type="protein sequence ID" value="KAL0881510.1"/>
    <property type="molecule type" value="Genomic_DNA"/>
</dbReference>
<evidence type="ECO:0000313" key="5">
    <source>
        <dbReference type="EMBL" id="KAL0881510.1"/>
    </source>
</evidence>
<protein>
    <recommendedName>
        <fullName evidence="4">FLYWCH-type domain-containing protein</fullName>
    </recommendedName>
</protein>
<keyword evidence="3" id="KW-0862">Zinc</keyword>
<feature type="domain" description="FLYWCH-type" evidence="4">
    <location>
        <begin position="22"/>
        <end position="79"/>
    </location>
</feature>
<reference evidence="5 6" key="1">
    <citation type="submission" date="2024-06" db="EMBL/GenBank/DDBJ databases">
        <title>A chromosome-level genome assembly of beet webworm, Loxostege sticticalis.</title>
        <authorList>
            <person name="Zhang Y."/>
        </authorList>
    </citation>
    <scope>NUCLEOTIDE SEQUENCE [LARGE SCALE GENOMIC DNA]</scope>
    <source>
        <strain evidence="5">AQ026</strain>
        <tissue evidence="5">Whole body</tissue>
    </source>
</reference>
<dbReference type="Proteomes" id="UP001549920">
    <property type="component" value="Unassembled WGS sequence"/>
</dbReference>
<accession>A0ABR3HY65</accession>
<evidence type="ECO:0000313" key="6">
    <source>
        <dbReference type="Proteomes" id="UP001549920"/>
    </source>
</evidence>
<comment type="caution">
    <text evidence="5">The sequence shown here is derived from an EMBL/GenBank/DDBJ whole genome shotgun (WGS) entry which is preliminary data.</text>
</comment>